<sequence length="83" mass="9478">MAQIPYYDNPIGSLAVTVELQHAADVYLVDQANFNVRQRGGRFQYFGGHYVQTPVTIRVSGSGRWYLIVDNGSGEQYRYTWSK</sequence>
<protein>
    <submittedName>
        <fullName evidence="2">DUF1883 domain-containing protein</fullName>
    </submittedName>
</protein>
<accession>A0ABW4E877</accession>
<dbReference type="SUPFAM" id="SSF141099">
    <property type="entry name" value="Atu1913-like"/>
    <property type="match status" value="1"/>
</dbReference>
<name>A0ABW4E877_9LACO</name>
<dbReference type="Pfam" id="PF08980">
    <property type="entry name" value="DUF1883"/>
    <property type="match status" value="1"/>
</dbReference>
<evidence type="ECO:0000313" key="2">
    <source>
        <dbReference type="EMBL" id="MFD1484650.1"/>
    </source>
</evidence>
<evidence type="ECO:0000259" key="1">
    <source>
        <dbReference type="Pfam" id="PF08980"/>
    </source>
</evidence>
<organism evidence="2 3">
    <name type="scientific">Lacticaseibacillus baoqingensis</name>
    <dbReference type="NCBI Taxonomy" id="2486013"/>
    <lineage>
        <taxon>Bacteria</taxon>
        <taxon>Bacillati</taxon>
        <taxon>Bacillota</taxon>
        <taxon>Bacilli</taxon>
        <taxon>Lactobacillales</taxon>
        <taxon>Lactobacillaceae</taxon>
        <taxon>Lacticaseibacillus</taxon>
    </lineage>
</organism>
<dbReference type="Proteomes" id="UP001597252">
    <property type="component" value="Unassembled WGS sequence"/>
</dbReference>
<dbReference type="RefSeq" id="WP_125753759.1">
    <property type="nucleotide sequence ID" value="NZ_JBHTON010000014.1"/>
</dbReference>
<keyword evidence="3" id="KW-1185">Reference proteome</keyword>
<dbReference type="Gene3D" id="4.10.1210.10">
    <property type="entry name" value="Atu1913-like"/>
    <property type="match status" value="1"/>
</dbReference>
<dbReference type="InterPro" id="IPR036488">
    <property type="entry name" value="DUF1883-like_sf"/>
</dbReference>
<dbReference type="InterPro" id="IPR015073">
    <property type="entry name" value="DUF1883"/>
</dbReference>
<comment type="caution">
    <text evidence="2">The sequence shown here is derived from an EMBL/GenBank/DDBJ whole genome shotgun (WGS) entry which is preliminary data.</text>
</comment>
<gene>
    <name evidence="2" type="ORF">ACFQ5J_05350</name>
</gene>
<reference evidence="3" key="1">
    <citation type="journal article" date="2019" name="Int. J. Syst. Evol. Microbiol.">
        <title>The Global Catalogue of Microorganisms (GCM) 10K type strain sequencing project: providing services to taxonomists for standard genome sequencing and annotation.</title>
        <authorList>
            <consortium name="The Broad Institute Genomics Platform"/>
            <consortium name="The Broad Institute Genome Sequencing Center for Infectious Disease"/>
            <person name="Wu L."/>
            <person name="Ma J."/>
        </authorList>
    </citation>
    <scope>NUCLEOTIDE SEQUENCE [LARGE SCALE GENOMIC DNA]</scope>
    <source>
        <strain evidence="3">CCM 8903</strain>
    </source>
</reference>
<proteinExistence type="predicted"/>
<feature type="domain" description="DUF1883" evidence="1">
    <location>
        <begin position="16"/>
        <end position="71"/>
    </location>
</feature>
<evidence type="ECO:0000313" key="3">
    <source>
        <dbReference type="Proteomes" id="UP001597252"/>
    </source>
</evidence>
<dbReference type="EMBL" id="JBHTON010000014">
    <property type="protein sequence ID" value="MFD1484650.1"/>
    <property type="molecule type" value="Genomic_DNA"/>
</dbReference>